<keyword evidence="3 7" id="KW-0479">Metal-binding</keyword>
<dbReference type="OrthoDB" id="6123456at2759"/>
<comment type="similarity">
    <text evidence="2">Belongs to the ING family.</text>
</comment>
<organism evidence="9 10">
    <name type="scientific">Mytilus edulis</name>
    <name type="common">Blue mussel</name>
    <dbReference type="NCBI Taxonomy" id="6550"/>
    <lineage>
        <taxon>Eukaryota</taxon>
        <taxon>Metazoa</taxon>
        <taxon>Spiralia</taxon>
        <taxon>Lophotrochozoa</taxon>
        <taxon>Mollusca</taxon>
        <taxon>Bivalvia</taxon>
        <taxon>Autobranchia</taxon>
        <taxon>Pteriomorphia</taxon>
        <taxon>Mytilida</taxon>
        <taxon>Mytiloidea</taxon>
        <taxon>Mytilidae</taxon>
        <taxon>Mytilinae</taxon>
        <taxon>Mytilus</taxon>
    </lineage>
</organism>
<comment type="caution">
    <text evidence="9">The sequence shown here is derived from an EMBL/GenBank/DDBJ whole genome shotgun (WGS) entry which is preliminary data.</text>
</comment>
<protein>
    <recommendedName>
        <fullName evidence="8">Death domain-containing protein</fullName>
    </recommendedName>
</protein>
<dbReference type="PANTHER" id="PTHR10333">
    <property type="entry name" value="INHIBITOR OF GROWTH PROTEIN"/>
    <property type="match status" value="1"/>
</dbReference>
<sequence>MATCANCCVPFDKKSSGHGLKRHSIHLLDEDAISTCIGTESFTPNSKRTGQFLCPECYKLLNAATTSSKNQKISQKTNTTSYIASKTKRKFSVLTPTKTPRKTKASKNETQLFKDINHLGLCLSYKPTLARIDSLTSECSRQTESWKNNTENYLTKDEDLNASMETLPYMEEDSDDELIEALGLREDDGVAPLGLREDDGVAPLGLREDDGVAPLEEAPVQPGYTVCWDNVGKHTVARHQSRESINVMHNWALAYIAENRVPTIRKNPEPPTILAMDIPVMTFLPTKEDFLQLKNRMTVMVERILATYVKTYEEEKETAFNPIKHEKWDSSIKKSKIINIGVIDENPSSTNGVIQILDKLHAHVPYDGDKIFPLISWGDALSCERHNDAHNVRSNSGNERDRLEGLEPAIQEFHKRMLLLQDTMNKLFVGASANQKGTLTYLRNVFNHRGVKKDVSESFNKVHEFIEFVTEGYVCLMAMDKLGMEDLNDDGRTPMALHDIANDIVETVLVEPDMGVLKKDGKRKGYCLCEDESDVPNADEPMVGCENHQCPSGEWFHLSCVDLDALPSEDEKWFCSQSCRSTINTDPDIDHKFEYVKAVMFEGLGHMARRDAIRENDGPAIISNWKVDMISFHNHHHPKYFILGHRLVAGVSGWLTERLKNDLIWNRTVNYRGGQSNNIEMDMMNEFLNREFKVLQDDYLQVVAERLSEDWLQTGLILDIPFCDLKALEDKFPQDVVKRVFEGLTLWKKKRMLEKMDQKDMIDELINALKEVKREDLVFMISSDRDSALHMTLNRSMSSSAIVHGT</sequence>
<dbReference type="CDD" id="cd01670">
    <property type="entry name" value="Death"/>
    <property type="match status" value="1"/>
</dbReference>
<dbReference type="AlphaFoldDB" id="A0A8S3TFF8"/>
<dbReference type="Gene3D" id="3.30.40.10">
    <property type="entry name" value="Zinc/RING finger domain, C3HC4 (zinc finger)"/>
    <property type="match status" value="1"/>
</dbReference>
<keyword evidence="10" id="KW-1185">Reference proteome</keyword>
<evidence type="ECO:0000313" key="9">
    <source>
        <dbReference type="EMBL" id="CAG2230253.1"/>
    </source>
</evidence>
<evidence type="ECO:0000256" key="1">
    <source>
        <dbReference type="ARBA" id="ARBA00004123"/>
    </source>
</evidence>
<dbReference type="GO" id="GO:0007165">
    <property type="term" value="P:signal transduction"/>
    <property type="evidence" value="ECO:0007669"/>
    <property type="project" value="InterPro"/>
</dbReference>
<evidence type="ECO:0000256" key="6">
    <source>
        <dbReference type="ARBA" id="ARBA00023242"/>
    </source>
</evidence>
<dbReference type="SMART" id="SM00249">
    <property type="entry name" value="PHD"/>
    <property type="match status" value="1"/>
</dbReference>
<accession>A0A8S3TFF8</accession>
<dbReference type="EMBL" id="CAJPWZ010002056">
    <property type="protein sequence ID" value="CAG2230253.1"/>
    <property type="molecule type" value="Genomic_DNA"/>
</dbReference>
<dbReference type="Pfam" id="PF20231">
    <property type="entry name" value="DUF6589"/>
    <property type="match status" value="1"/>
</dbReference>
<dbReference type="InterPro" id="IPR001965">
    <property type="entry name" value="Znf_PHD"/>
</dbReference>
<comment type="subcellular location">
    <subcellularLocation>
        <location evidence="1">Nucleus</location>
    </subcellularLocation>
</comment>
<dbReference type="SUPFAM" id="SSF47986">
    <property type="entry name" value="DEATH domain"/>
    <property type="match status" value="1"/>
</dbReference>
<dbReference type="PROSITE" id="PS50017">
    <property type="entry name" value="DEATH_DOMAIN"/>
    <property type="match status" value="1"/>
</dbReference>
<evidence type="ECO:0000256" key="2">
    <source>
        <dbReference type="ARBA" id="ARBA00010210"/>
    </source>
</evidence>
<evidence type="ECO:0000256" key="4">
    <source>
        <dbReference type="ARBA" id="ARBA00022771"/>
    </source>
</evidence>
<dbReference type="SUPFAM" id="SSF57903">
    <property type="entry name" value="FYVE/PHD zinc finger"/>
    <property type="match status" value="1"/>
</dbReference>
<name>A0A8S3TFF8_MYTED</name>
<dbReference type="InterPro" id="IPR013083">
    <property type="entry name" value="Znf_RING/FYVE/PHD"/>
</dbReference>
<proteinExistence type="inferred from homology"/>
<evidence type="ECO:0000313" key="10">
    <source>
        <dbReference type="Proteomes" id="UP000683360"/>
    </source>
</evidence>
<dbReference type="InterPro" id="IPR011029">
    <property type="entry name" value="DEATH-like_dom_sf"/>
</dbReference>
<feature type="binding site" evidence="7">
    <location>
        <position position="560"/>
    </location>
    <ligand>
        <name>Zn(2+)</name>
        <dbReference type="ChEBI" id="CHEBI:29105"/>
        <label>1</label>
    </ligand>
</feature>
<evidence type="ECO:0000256" key="5">
    <source>
        <dbReference type="ARBA" id="ARBA00022833"/>
    </source>
</evidence>
<keyword evidence="4" id="KW-0863">Zinc-finger</keyword>
<evidence type="ECO:0000259" key="8">
    <source>
        <dbReference type="PROSITE" id="PS50017"/>
    </source>
</evidence>
<reference evidence="9" key="1">
    <citation type="submission" date="2021-03" db="EMBL/GenBank/DDBJ databases">
        <authorList>
            <person name="Bekaert M."/>
        </authorList>
    </citation>
    <scope>NUCLEOTIDE SEQUENCE</scope>
</reference>
<feature type="binding site" evidence="7">
    <location>
        <position position="550"/>
    </location>
    <ligand>
        <name>Zn(2+)</name>
        <dbReference type="ChEBI" id="CHEBI:29105"/>
        <label>2</label>
    </ligand>
</feature>
<dbReference type="InterPro" id="IPR046496">
    <property type="entry name" value="DUF6589"/>
</dbReference>
<dbReference type="InterPro" id="IPR011011">
    <property type="entry name" value="Znf_FYVE_PHD"/>
</dbReference>
<feature type="binding site" evidence="7">
    <location>
        <position position="579"/>
    </location>
    <ligand>
        <name>Zn(2+)</name>
        <dbReference type="ChEBI" id="CHEBI:29105"/>
        <label>2</label>
    </ligand>
</feature>
<feature type="binding site" evidence="7">
    <location>
        <position position="557"/>
    </location>
    <ligand>
        <name>Zn(2+)</name>
        <dbReference type="ChEBI" id="CHEBI:29105"/>
        <label>1</label>
    </ligand>
</feature>
<feature type="binding site" evidence="7">
    <location>
        <position position="527"/>
    </location>
    <ligand>
        <name>Zn(2+)</name>
        <dbReference type="ChEBI" id="CHEBI:29105"/>
        <label>1</label>
    </ligand>
</feature>
<keyword evidence="5 7" id="KW-0862">Zinc</keyword>
<dbReference type="InterPro" id="IPR028651">
    <property type="entry name" value="ING_fam"/>
</dbReference>
<dbReference type="Proteomes" id="UP000683360">
    <property type="component" value="Unassembled WGS sequence"/>
</dbReference>
<keyword evidence="6" id="KW-0539">Nucleus</keyword>
<feature type="binding site" evidence="7">
    <location>
        <position position="529"/>
    </location>
    <ligand>
        <name>Zn(2+)</name>
        <dbReference type="ChEBI" id="CHEBI:29105"/>
        <label>1</label>
    </ligand>
</feature>
<dbReference type="GO" id="GO:0008270">
    <property type="term" value="F:zinc ion binding"/>
    <property type="evidence" value="ECO:0007669"/>
    <property type="project" value="UniProtKB-KW"/>
</dbReference>
<gene>
    <name evidence="9" type="ORF">MEDL_43130</name>
</gene>
<dbReference type="Gene3D" id="1.10.533.10">
    <property type="entry name" value="Death Domain, Fas"/>
    <property type="match status" value="1"/>
</dbReference>
<feature type="binding site" evidence="7">
    <location>
        <position position="575"/>
    </location>
    <ligand>
        <name>Zn(2+)</name>
        <dbReference type="ChEBI" id="CHEBI:29105"/>
        <label>2</label>
    </ligand>
</feature>
<evidence type="ECO:0000256" key="3">
    <source>
        <dbReference type="ARBA" id="ARBA00022723"/>
    </source>
</evidence>
<evidence type="ECO:0000256" key="7">
    <source>
        <dbReference type="PIRSR" id="PIRSR628651-51"/>
    </source>
</evidence>
<dbReference type="InterPro" id="IPR000488">
    <property type="entry name" value="Death_dom"/>
</dbReference>
<feature type="domain" description="Death" evidence="8">
    <location>
        <begin position="696"/>
        <end position="785"/>
    </location>
</feature>
<dbReference type="GO" id="GO:0005634">
    <property type="term" value="C:nucleus"/>
    <property type="evidence" value="ECO:0007669"/>
    <property type="project" value="UniProtKB-SubCell"/>
</dbReference>
<feature type="binding site" evidence="7">
    <location>
        <position position="545"/>
    </location>
    <ligand>
        <name>Zn(2+)</name>
        <dbReference type="ChEBI" id="CHEBI:29105"/>
        <label>2</label>
    </ligand>
</feature>